<accession>A0ACC3CWZ5</accession>
<proteinExistence type="predicted"/>
<sequence length="174" mass="19531">MSQTIGQTRLAYTRTWHHLSLPPPSTASAPPLGRLASRIALLLMGKHKPIYDPSTDCGDYVVLTNCDSLKVTGKKKQQKLYYTHTTRPGSLKSMSMERLWEKWGAGEVVVRAVRGMLPKNRLRDVRLRRLKVFEGHAHPYKENILRFPGQTESILEIPEVKATMAAANAAPAEK</sequence>
<evidence type="ECO:0000313" key="1">
    <source>
        <dbReference type="EMBL" id="KAK3046101.1"/>
    </source>
</evidence>
<name>A0ACC3CWZ5_9PEZI</name>
<comment type="caution">
    <text evidence="1">The sequence shown here is derived from an EMBL/GenBank/DDBJ whole genome shotgun (WGS) entry which is preliminary data.</text>
</comment>
<protein>
    <submittedName>
        <fullName evidence="1">Uncharacterized protein</fullName>
    </submittedName>
</protein>
<keyword evidence="2" id="KW-1185">Reference proteome</keyword>
<dbReference type="Proteomes" id="UP001186974">
    <property type="component" value="Unassembled WGS sequence"/>
</dbReference>
<evidence type="ECO:0000313" key="2">
    <source>
        <dbReference type="Proteomes" id="UP001186974"/>
    </source>
</evidence>
<gene>
    <name evidence="1" type="ORF">LTS18_013463</name>
</gene>
<dbReference type="EMBL" id="JAWDJW010010497">
    <property type="protein sequence ID" value="KAK3046101.1"/>
    <property type="molecule type" value="Genomic_DNA"/>
</dbReference>
<organism evidence="1 2">
    <name type="scientific">Coniosporium uncinatum</name>
    <dbReference type="NCBI Taxonomy" id="93489"/>
    <lineage>
        <taxon>Eukaryota</taxon>
        <taxon>Fungi</taxon>
        <taxon>Dikarya</taxon>
        <taxon>Ascomycota</taxon>
        <taxon>Pezizomycotina</taxon>
        <taxon>Dothideomycetes</taxon>
        <taxon>Dothideomycetes incertae sedis</taxon>
        <taxon>Coniosporium</taxon>
    </lineage>
</organism>
<reference evidence="1" key="1">
    <citation type="submission" date="2024-09" db="EMBL/GenBank/DDBJ databases">
        <title>Black Yeasts Isolated from many extreme environments.</title>
        <authorList>
            <person name="Coleine C."/>
            <person name="Stajich J.E."/>
            <person name="Selbmann L."/>
        </authorList>
    </citation>
    <scope>NUCLEOTIDE SEQUENCE</scope>
    <source>
        <strain evidence="1">CCFEE 5737</strain>
    </source>
</reference>